<name>V4TTZ1_CITCL</name>
<dbReference type="OMA" id="MAPRYHI"/>
<dbReference type="CDD" id="cd14798">
    <property type="entry name" value="RX-CC_like"/>
    <property type="match status" value="1"/>
</dbReference>
<dbReference type="Gene3D" id="3.80.10.10">
    <property type="entry name" value="Ribonuclease Inhibitor"/>
    <property type="match status" value="3"/>
</dbReference>
<feature type="domain" description="NB-ARC" evidence="6">
    <location>
        <begin position="194"/>
        <end position="364"/>
    </location>
</feature>
<gene>
    <name evidence="11" type="ORF">CICLE_v10018504mg</name>
</gene>
<reference evidence="11 12" key="1">
    <citation type="submission" date="2013-10" db="EMBL/GenBank/DDBJ databases">
        <authorList>
            <consortium name="International Citrus Genome Consortium"/>
            <person name="Jenkins J."/>
            <person name="Schmutz J."/>
            <person name="Prochnik S."/>
            <person name="Rokhsar D."/>
            <person name="Gmitter F."/>
            <person name="Ollitrault P."/>
            <person name="Machado M."/>
            <person name="Talon M."/>
            <person name="Wincker P."/>
            <person name="Jaillon O."/>
            <person name="Morgante M."/>
        </authorList>
    </citation>
    <scope>NUCLEOTIDE SEQUENCE</scope>
    <source>
        <strain evidence="12">cv. Clemenules</strain>
    </source>
</reference>
<dbReference type="Pfam" id="PF00931">
    <property type="entry name" value="NB-ARC"/>
    <property type="match status" value="1"/>
</dbReference>
<evidence type="ECO:0000256" key="3">
    <source>
        <dbReference type="ARBA" id="ARBA00022741"/>
    </source>
</evidence>
<keyword evidence="12" id="KW-1185">Reference proteome</keyword>
<evidence type="ECO:0000259" key="8">
    <source>
        <dbReference type="Pfam" id="PF23247"/>
    </source>
</evidence>
<feature type="domain" description="Disease resistance protein winged helix" evidence="9">
    <location>
        <begin position="448"/>
        <end position="516"/>
    </location>
</feature>
<dbReference type="InParanoid" id="V4TTZ1"/>
<protein>
    <recommendedName>
        <fullName evidence="13">Disease resistance RPP13-like protein 1</fullName>
    </recommendedName>
</protein>
<dbReference type="Pfam" id="PF23247">
    <property type="entry name" value="LRR_RPS2"/>
    <property type="match status" value="1"/>
</dbReference>
<dbReference type="Pfam" id="PF23559">
    <property type="entry name" value="WHD_DRP"/>
    <property type="match status" value="1"/>
</dbReference>
<evidence type="ECO:0000256" key="2">
    <source>
        <dbReference type="ARBA" id="ARBA00022737"/>
    </source>
</evidence>
<dbReference type="InterPro" id="IPR032675">
    <property type="entry name" value="LRR_dom_sf"/>
</dbReference>
<dbReference type="InterPro" id="IPR027417">
    <property type="entry name" value="P-loop_NTPase"/>
</dbReference>
<dbReference type="InterPro" id="IPR057135">
    <property type="entry name" value="At4g27190-like_LRR"/>
</dbReference>
<dbReference type="PANTHER" id="PTHR36766:SF51">
    <property type="entry name" value="DISEASE RESISTANCE RPP13-LIKE PROTEIN 1"/>
    <property type="match status" value="1"/>
</dbReference>
<keyword evidence="5" id="KW-0067">ATP-binding</keyword>
<dbReference type="PRINTS" id="PR00364">
    <property type="entry name" value="DISEASERSIST"/>
</dbReference>
<dbReference type="InterPro" id="IPR002182">
    <property type="entry name" value="NB-ARC"/>
</dbReference>
<dbReference type="GO" id="GO:0051707">
    <property type="term" value="P:response to other organism"/>
    <property type="evidence" value="ECO:0007669"/>
    <property type="project" value="UniProtKB-ARBA"/>
</dbReference>
<dbReference type="SUPFAM" id="SSF52540">
    <property type="entry name" value="P-loop containing nucleoside triphosphate hydrolases"/>
    <property type="match status" value="1"/>
</dbReference>
<dbReference type="Proteomes" id="UP000030687">
    <property type="component" value="Unassembled WGS sequence"/>
</dbReference>
<dbReference type="KEGG" id="cic:CICLE_v10018504mg"/>
<feature type="domain" description="R13L1/DRL21-like LRR repeat region" evidence="10">
    <location>
        <begin position="707"/>
        <end position="835"/>
    </location>
</feature>
<dbReference type="InterPro" id="IPR058922">
    <property type="entry name" value="WHD_DRP"/>
</dbReference>
<dbReference type="FunFam" id="3.40.50.300:FF:001091">
    <property type="entry name" value="Probable disease resistance protein At1g61300"/>
    <property type="match status" value="1"/>
</dbReference>
<dbReference type="eggNOG" id="KOG4658">
    <property type="taxonomic scope" value="Eukaryota"/>
</dbReference>
<dbReference type="InterPro" id="IPR038005">
    <property type="entry name" value="RX-like_CC"/>
</dbReference>
<evidence type="ECO:0000259" key="10">
    <source>
        <dbReference type="Pfam" id="PF25019"/>
    </source>
</evidence>
<dbReference type="InterPro" id="IPR041118">
    <property type="entry name" value="Rx_N"/>
</dbReference>
<evidence type="ECO:0000259" key="9">
    <source>
        <dbReference type="Pfam" id="PF23559"/>
    </source>
</evidence>
<sequence>MVVVGEILLSAFFQSLFDRLASTDFFNFVRQFQGGVDSDQLKKWEQKLKMIQAVLGDAEEKQLTDEAVKIWLDDLRDLAYDAEDILDEFATQALEHRLMAEDPDNQPTASRFRNIFPVACFNCFSPSTIGFNSSMRSKVKDITCRLEELWKQRFELGLQLTPGGASSAIAAQQRPPSSSVRTERAVYGRDEDKAKILDMVLSDDPIDSMFRVIPIVGMAGIGKTTLAREVYNDKAVSDIKFDIKAWVCVSDEFDVLSISMALLESITCKPCDLKALNEVQVQLQKALDGKKFLLVLDDVWNENYSLWEDLKAPFLAAAPNSKIIVTTRHSHVASTMGPVEHYNLSLLSDDDCWFVFMNHAFDTRDHIHVQRISGLFHKKVVQKCRGLPLAAKTLGGLLRTKHGDNAWEDILNSNIWDLPEQSGVLPVLKLSYHYLPSHLKRCFAYCAIFPKDYELKEKELVFLWMAEGIIQQPRNNKQLEDWGSECFHDLVSRSIFQQSSGDGSKFVMHDLVHDLAQLVSGESICRLEEANKLSRGFERVRHSSYTRGHFDSKSRFESLYEVPHLRTFLPVFIRGGTDTSYITNVLLSDMLPKFKKLRVLSLEGYYVTQLPNSIKELKLLRYLNVAGTQIRSLPESTSSLMHLRVLILRDCSRLTRLPSKMWNLINLRHLDIEGANSLEGMPYGMEKLKHLQTLSNFIVGKDTGSGLKDLKNLKFLHGELCISGLQNVNDLREAGEAMLCEKQNLQALSLQWGSQFDSSREEVAKEHTVLDMLQPHTNLKQLAITSYSGENFPMWIGDLSFSKMEVLELENCQNCTSLPSLSMLGSLKQLTIKGMTRLKSIGSEFYGEDILNTFKTLETLRFENLPEWECWDTKENGLLAGFSSLRELSILKCPKFSGKLPELLPSLEILVISKCADLVVPFSSFPMLCRLEIEECKGITCSTPIDCKLIESMTISNSSLQIYGCKGMIFNDPPAMDSKSLPTSVTISNVLEFGKFLKQGFQQVETLRIGNSEQIKSWLQFDKPEQGLHVLSSPEDVSIEENCMSLVSFSEVIFLMNNLRYLKIENSRALKSLPQEVMGNNAQLEKLFIKYCDSLTFIAKSRLPSSLKRLEIENCKNLQHLVDGEEDASSSFSSSVTLKHLSIRCCPKLTTLSSTIQLLEALEDLNISDCPKLESIPDGLHNLKSLHSICISQCPSLVSFPERGLPHTISNVYIVKCKELMALPDDMNRLNSLQHLWIKDCPSIVSFPEEGFPINLTVLVIGEVKIYRALIQWGLHRLTSLRRLCIYRCDDAECFPYKETAIMLPASLTHLHLRKLSKLKYLSSMAFQSLASLKYLWLESCLNLTSFPKEGLPSSLLELRIEDCPMLKKGCIRDKGEEWSKIAHIPCVIVDWKFIYDQEEEGDLRAPRC</sequence>
<keyword evidence="1" id="KW-0433">Leucine-rich repeat</keyword>
<dbReference type="EMBL" id="KI536661">
    <property type="protein sequence ID" value="ESR55185.1"/>
    <property type="molecule type" value="Genomic_DNA"/>
</dbReference>
<evidence type="ECO:0000313" key="11">
    <source>
        <dbReference type="EMBL" id="ESR55185.1"/>
    </source>
</evidence>
<dbReference type="Pfam" id="PF25019">
    <property type="entry name" value="LRR_R13L1-DRL21"/>
    <property type="match status" value="1"/>
</dbReference>
<feature type="domain" description="Disease resistance N-terminal" evidence="7">
    <location>
        <begin position="9"/>
        <end position="105"/>
    </location>
</feature>
<dbReference type="SUPFAM" id="SSF52058">
    <property type="entry name" value="L domain-like"/>
    <property type="match status" value="2"/>
</dbReference>
<proteinExistence type="predicted"/>
<dbReference type="InterPro" id="IPR042197">
    <property type="entry name" value="Apaf_helical"/>
</dbReference>
<evidence type="ECO:0000256" key="1">
    <source>
        <dbReference type="ARBA" id="ARBA00022614"/>
    </source>
</evidence>
<dbReference type="GO" id="GO:0006952">
    <property type="term" value="P:defense response"/>
    <property type="evidence" value="ECO:0007669"/>
    <property type="project" value="UniProtKB-KW"/>
</dbReference>
<evidence type="ECO:0000256" key="5">
    <source>
        <dbReference type="ARBA" id="ARBA00022840"/>
    </source>
</evidence>
<dbReference type="PANTHER" id="PTHR36766">
    <property type="entry name" value="PLANT BROAD-SPECTRUM MILDEW RESISTANCE PROTEIN RPW8"/>
    <property type="match status" value="1"/>
</dbReference>
<evidence type="ECO:0000256" key="4">
    <source>
        <dbReference type="ARBA" id="ARBA00022821"/>
    </source>
</evidence>
<keyword evidence="2" id="KW-0677">Repeat</keyword>
<dbReference type="GO" id="GO:0005524">
    <property type="term" value="F:ATP binding"/>
    <property type="evidence" value="ECO:0007669"/>
    <property type="project" value="UniProtKB-KW"/>
</dbReference>
<keyword evidence="3" id="KW-0547">Nucleotide-binding</keyword>
<dbReference type="Gene3D" id="1.20.5.4130">
    <property type="match status" value="1"/>
</dbReference>
<evidence type="ECO:0000259" key="7">
    <source>
        <dbReference type="Pfam" id="PF18052"/>
    </source>
</evidence>
<feature type="domain" description="Disease resistance protein At4g27190-like leucine-rich repeats" evidence="8">
    <location>
        <begin position="1082"/>
        <end position="1194"/>
    </location>
</feature>
<evidence type="ECO:0000313" key="12">
    <source>
        <dbReference type="Proteomes" id="UP000030687"/>
    </source>
</evidence>
<keyword evidence="4" id="KW-0611">Plant defense</keyword>
<dbReference type="OrthoDB" id="2973320at2759"/>
<evidence type="ECO:0008006" key="13">
    <source>
        <dbReference type="Google" id="ProtNLM"/>
    </source>
</evidence>
<dbReference type="Gene3D" id="1.10.8.430">
    <property type="entry name" value="Helical domain of apoptotic protease-activating factors"/>
    <property type="match status" value="1"/>
</dbReference>
<dbReference type="InterPro" id="IPR056789">
    <property type="entry name" value="LRR_R13L1-DRL21"/>
</dbReference>
<dbReference type="Gene3D" id="3.40.50.300">
    <property type="entry name" value="P-loop containing nucleotide triphosphate hydrolases"/>
    <property type="match status" value="1"/>
</dbReference>
<evidence type="ECO:0000259" key="6">
    <source>
        <dbReference type="Pfam" id="PF00931"/>
    </source>
</evidence>
<dbReference type="InterPro" id="IPR036388">
    <property type="entry name" value="WH-like_DNA-bd_sf"/>
</dbReference>
<dbReference type="Gramene" id="ESR55185">
    <property type="protein sequence ID" value="ESR55185"/>
    <property type="gene ID" value="CICLE_v10018504mg"/>
</dbReference>
<dbReference type="GO" id="GO:0043531">
    <property type="term" value="F:ADP binding"/>
    <property type="evidence" value="ECO:0007669"/>
    <property type="project" value="InterPro"/>
</dbReference>
<organism evidence="11 12">
    <name type="scientific">Citrus clementina</name>
    <name type="common">Clementine</name>
    <name type="synonym">Citrus deliciosa x Citrus sinensis</name>
    <dbReference type="NCBI Taxonomy" id="85681"/>
    <lineage>
        <taxon>Eukaryota</taxon>
        <taxon>Viridiplantae</taxon>
        <taxon>Streptophyta</taxon>
        <taxon>Embryophyta</taxon>
        <taxon>Tracheophyta</taxon>
        <taxon>Spermatophyta</taxon>
        <taxon>Magnoliopsida</taxon>
        <taxon>eudicotyledons</taxon>
        <taxon>Gunneridae</taxon>
        <taxon>Pentapetalae</taxon>
        <taxon>rosids</taxon>
        <taxon>malvids</taxon>
        <taxon>Sapindales</taxon>
        <taxon>Rutaceae</taxon>
        <taxon>Aurantioideae</taxon>
        <taxon>Citrus</taxon>
    </lineage>
</organism>
<dbReference type="Gene3D" id="1.10.10.10">
    <property type="entry name" value="Winged helix-like DNA-binding domain superfamily/Winged helix DNA-binding domain"/>
    <property type="match status" value="1"/>
</dbReference>
<accession>V4TTZ1</accession>
<dbReference type="FunFam" id="1.10.10.10:FF:000322">
    <property type="entry name" value="Probable disease resistance protein At1g63360"/>
    <property type="match status" value="1"/>
</dbReference>
<dbReference type="Pfam" id="PF18052">
    <property type="entry name" value="Rx_N"/>
    <property type="match status" value="1"/>
</dbReference>